<feature type="region of interest" description="Disordered" evidence="5">
    <location>
        <begin position="605"/>
        <end position="624"/>
    </location>
</feature>
<dbReference type="InterPro" id="IPR016135">
    <property type="entry name" value="UBQ-conjugating_enzyme/RWD"/>
</dbReference>
<accession>A0ABQ7S9W6</accession>
<dbReference type="InterPro" id="IPR015943">
    <property type="entry name" value="WD40/YVTN_repeat-like_dom_sf"/>
</dbReference>
<evidence type="ECO:0000256" key="5">
    <source>
        <dbReference type="SAM" id="MobiDB-lite"/>
    </source>
</evidence>
<sequence>MEHSGQIVVSDSIVHEFPDIYANTMAVDSTGRFAILCSRKCMIIVELDNVIPTSKKVARNSKWDPGSSQFNRLIKDLFALTTYQMVDIYSIEDNLASAPKLTLRGHTRAITDIDWSHFDPYLLATSSADCNTNLWDIRDNRRPLSTLTSVSGATQVKFCKTSSNLVATSHEIDVRIWDTRQPNLPLHYVAAHLQKINGLDWNPHIGDQMVTCSQDCTIRLWDLSVNKIKPGLSASSKSSAWRIRYTPFSSVGVVTSILPQLSSRSECNSLNLWSIRSYRYEKRFELLSTLVGHTDIVIDFDWRVKGPSGETGDHECELVSWSKDQTLRIWQLDHQLTELQTDISDTETEGEIDNCCADDEVTLIVGKSQNHSGQDLDPTGTTELMKNLMLGQPSNTDMMSTSTSIGVPGRSFIDVKESQQEHLMFEASINLASPKELQQEFSLINKNIPNVVFEELNPLRRLCLINARANNVSCRLRIALPPAYPHNESPTFTIIDATHPGSENLTNDAREKLLAVLNETAHLQLSRNRNCLEPCIRKFISTLQRLTVHRMRRKGSLADSGTREDAITISMQRDHSVPFPRTSGARFSGDLLICFGRPILQTNQPAAHTSKNGQSGASRPSWLVETPRTMAQLSAFLDNRRKQTNYTYMLSNISISHFYYGASRHLDQAAAQGKQHHQKQQTTPSSQRQARGRLTRASMQSQAIIAKSLKCGPVLVCDVSAIQMGAINRYLAENYVFDHDVIRMCRKNAEVSRSCGRKDLVQVWQVSFFI</sequence>
<comment type="similarity">
    <text evidence="3">Belongs to the WD repeat WDR59 family.</text>
</comment>
<reference evidence="7 8" key="1">
    <citation type="submission" date="2020-10" db="EMBL/GenBank/DDBJ databases">
        <authorList>
            <person name="Klimov P.B."/>
            <person name="Dyachkov S.M."/>
            <person name="Chetverikov P.E."/>
        </authorList>
    </citation>
    <scope>NUCLEOTIDE SEQUENCE [LARGE SCALE GENOMIC DNA]</scope>
    <source>
        <strain evidence="7">BMOC 18-1129-001#AD2665</strain>
        <tissue evidence="7">Entire mites</tissue>
    </source>
</reference>
<dbReference type="PROSITE" id="PS50082">
    <property type="entry name" value="WD_REPEATS_2"/>
    <property type="match status" value="2"/>
</dbReference>
<dbReference type="EMBL" id="JAIFTH010000208">
    <property type="protein sequence ID" value="KAG9510191.1"/>
    <property type="molecule type" value="Genomic_DNA"/>
</dbReference>
<feature type="domain" description="RWD" evidence="6">
    <location>
        <begin position="439"/>
        <end position="546"/>
    </location>
</feature>
<dbReference type="InterPro" id="IPR036322">
    <property type="entry name" value="WD40_repeat_dom_sf"/>
</dbReference>
<dbReference type="SMART" id="SM00320">
    <property type="entry name" value="WD40"/>
    <property type="match status" value="4"/>
</dbReference>
<keyword evidence="8" id="KW-1185">Reference proteome</keyword>
<feature type="region of interest" description="Disordered" evidence="5">
    <location>
        <begin position="669"/>
        <end position="692"/>
    </location>
</feature>
<dbReference type="InterPro" id="IPR006575">
    <property type="entry name" value="RWD_dom"/>
</dbReference>
<gene>
    <name evidence="7" type="primary">Wdr59</name>
    <name evidence="7" type="ORF">GZH46_01275</name>
</gene>
<evidence type="ECO:0000313" key="7">
    <source>
        <dbReference type="EMBL" id="KAG9510191.1"/>
    </source>
</evidence>
<feature type="compositionally biased region" description="Polar residues" evidence="5">
    <location>
        <begin position="605"/>
        <end position="618"/>
    </location>
</feature>
<feature type="repeat" description="WD" evidence="4">
    <location>
        <begin position="189"/>
        <end position="224"/>
    </location>
</feature>
<evidence type="ECO:0000313" key="8">
    <source>
        <dbReference type="Proteomes" id="UP000825002"/>
    </source>
</evidence>
<dbReference type="Gene3D" id="3.10.110.10">
    <property type="entry name" value="Ubiquitin Conjugating Enzyme"/>
    <property type="match status" value="1"/>
</dbReference>
<keyword evidence="2" id="KW-0677">Repeat</keyword>
<name>A0ABQ7S9W6_9ACAR</name>
<evidence type="ECO:0000256" key="4">
    <source>
        <dbReference type="PROSITE-ProRule" id="PRU00221"/>
    </source>
</evidence>
<dbReference type="InterPro" id="IPR049567">
    <property type="entry name" value="WDR59-like"/>
</dbReference>
<dbReference type="PANTHER" id="PTHR46170">
    <property type="entry name" value="GATOR COMPLEX PROTEIN WDR59"/>
    <property type="match status" value="1"/>
</dbReference>
<dbReference type="SUPFAM" id="SSF50978">
    <property type="entry name" value="WD40 repeat-like"/>
    <property type="match status" value="1"/>
</dbReference>
<feature type="non-terminal residue" evidence="7">
    <location>
        <position position="1"/>
    </location>
</feature>
<keyword evidence="1 4" id="KW-0853">WD repeat</keyword>
<dbReference type="InterPro" id="IPR020472">
    <property type="entry name" value="WD40_PAC1"/>
</dbReference>
<dbReference type="Pfam" id="PF00400">
    <property type="entry name" value="WD40"/>
    <property type="match status" value="2"/>
</dbReference>
<dbReference type="Pfam" id="PF05773">
    <property type="entry name" value="RWD"/>
    <property type="match status" value="1"/>
</dbReference>
<dbReference type="PRINTS" id="PR00320">
    <property type="entry name" value="GPROTEINBRPT"/>
</dbReference>
<evidence type="ECO:0000256" key="2">
    <source>
        <dbReference type="ARBA" id="ARBA00022737"/>
    </source>
</evidence>
<proteinExistence type="inferred from homology"/>
<evidence type="ECO:0000256" key="1">
    <source>
        <dbReference type="ARBA" id="ARBA00022574"/>
    </source>
</evidence>
<feature type="repeat" description="WD" evidence="4">
    <location>
        <begin position="103"/>
        <end position="145"/>
    </location>
</feature>
<evidence type="ECO:0000259" key="6">
    <source>
        <dbReference type="PROSITE" id="PS50908"/>
    </source>
</evidence>
<dbReference type="InterPro" id="IPR001680">
    <property type="entry name" value="WD40_rpt"/>
</dbReference>
<dbReference type="InterPro" id="IPR019775">
    <property type="entry name" value="WD40_repeat_CS"/>
</dbReference>
<dbReference type="PROSITE" id="PS50294">
    <property type="entry name" value="WD_REPEATS_REGION"/>
    <property type="match status" value="2"/>
</dbReference>
<evidence type="ECO:0000256" key="3">
    <source>
        <dbReference type="ARBA" id="ARBA00038452"/>
    </source>
</evidence>
<dbReference type="PROSITE" id="PS50908">
    <property type="entry name" value="RWD"/>
    <property type="match status" value="1"/>
</dbReference>
<comment type="caution">
    <text evidence="7">The sequence shown here is derived from an EMBL/GenBank/DDBJ whole genome shotgun (WGS) entry which is preliminary data.</text>
</comment>
<dbReference type="Proteomes" id="UP000825002">
    <property type="component" value="Unassembled WGS sequence"/>
</dbReference>
<dbReference type="PANTHER" id="PTHR46170:SF1">
    <property type="entry name" value="GATOR COMPLEX PROTEIN WDR59"/>
    <property type="match status" value="1"/>
</dbReference>
<organism evidence="7 8">
    <name type="scientific">Fragariocoptes setiger</name>
    <dbReference type="NCBI Taxonomy" id="1670756"/>
    <lineage>
        <taxon>Eukaryota</taxon>
        <taxon>Metazoa</taxon>
        <taxon>Ecdysozoa</taxon>
        <taxon>Arthropoda</taxon>
        <taxon>Chelicerata</taxon>
        <taxon>Arachnida</taxon>
        <taxon>Acari</taxon>
        <taxon>Acariformes</taxon>
        <taxon>Trombidiformes</taxon>
        <taxon>Prostigmata</taxon>
        <taxon>Eupodina</taxon>
        <taxon>Eriophyoidea</taxon>
        <taxon>Phytoptidae</taxon>
        <taxon>Fragariocoptes</taxon>
    </lineage>
</organism>
<protein>
    <submittedName>
        <fullName evidence="7">GATOR complex protein WDR59</fullName>
    </submittedName>
</protein>
<dbReference type="PROSITE" id="PS00678">
    <property type="entry name" value="WD_REPEATS_1"/>
    <property type="match status" value="2"/>
</dbReference>
<dbReference type="Gene3D" id="2.130.10.10">
    <property type="entry name" value="YVTN repeat-like/Quinoprotein amine dehydrogenase"/>
    <property type="match status" value="2"/>
</dbReference>